<dbReference type="PRINTS" id="PR00111">
    <property type="entry name" value="ABHYDROLASE"/>
</dbReference>
<dbReference type="RefSeq" id="WP_081811393.1">
    <property type="nucleotide sequence ID" value="NZ_AWFF01000054.1"/>
</dbReference>
<keyword evidence="3" id="KW-1185">Reference proteome</keyword>
<proteinExistence type="predicted"/>
<comment type="caution">
    <text evidence="2">The sequence shown here is derived from an EMBL/GenBank/DDBJ whole genome shotgun (WGS) entry which is preliminary data.</text>
</comment>
<dbReference type="AlphaFoldDB" id="A0A062UB07"/>
<dbReference type="EMBL" id="AWFF01000054">
    <property type="protein sequence ID" value="KCZ53315.1"/>
    <property type="molecule type" value="Genomic_DNA"/>
</dbReference>
<dbReference type="SUPFAM" id="SSF53474">
    <property type="entry name" value="alpha/beta-Hydrolases"/>
    <property type="match status" value="1"/>
</dbReference>
<dbReference type="Gene3D" id="3.40.50.1820">
    <property type="entry name" value="alpha/beta hydrolase"/>
    <property type="match status" value="1"/>
</dbReference>
<dbReference type="InterPro" id="IPR050266">
    <property type="entry name" value="AB_hydrolase_sf"/>
</dbReference>
<dbReference type="OrthoDB" id="9799612at2"/>
<name>A0A062UB07_9PROT</name>
<dbReference type="eggNOG" id="COG0596">
    <property type="taxonomic scope" value="Bacteria"/>
</dbReference>
<organism evidence="2 3">
    <name type="scientific">Hyphomonas beringensis</name>
    <dbReference type="NCBI Taxonomy" id="1280946"/>
    <lineage>
        <taxon>Bacteria</taxon>
        <taxon>Pseudomonadati</taxon>
        <taxon>Pseudomonadota</taxon>
        <taxon>Alphaproteobacteria</taxon>
        <taxon>Hyphomonadales</taxon>
        <taxon>Hyphomonadaceae</taxon>
        <taxon>Hyphomonas</taxon>
    </lineage>
</organism>
<dbReference type="InterPro" id="IPR029058">
    <property type="entry name" value="AB_hydrolase_fold"/>
</dbReference>
<evidence type="ECO:0000259" key="1">
    <source>
        <dbReference type="Pfam" id="PF00561"/>
    </source>
</evidence>
<evidence type="ECO:0000313" key="3">
    <source>
        <dbReference type="Proteomes" id="UP000027037"/>
    </source>
</evidence>
<sequence length="286" mass="31476">MTDTPLRRFIDIGNRQVHYRYCGDGPAIVIVHASPGSSRQMEGLMLDLANRGYSVFAPDTPGNGDSPKLPKAKPSVQDYAEALLLLLAKLGLKQPHIYGSHTGAAIAAELAIAAPESVGHLVLEGISVFSREQRDAFMQHYAPPFKPDLDGAYLTQAFHFCRDQYLFFPWYDRVAKSSRSAGLPSAYDLHAWVLEVLKANETYPLAYHAAFAWPALKRMPLVEKETLMLASKDDPLLAGTVQAAEVVMSGRMKVLPSYTDPSFSDQRASLIDSFLDTTVTRTDTVS</sequence>
<reference evidence="2 3" key="1">
    <citation type="journal article" date="2014" name="Antonie Van Leeuwenhoek">
        <title>Hyphomonas beringensis sp. nov. and Hyphomonas chukchiensis sp. nov., isolated from surface seawater of the Bering Sea and Chukchi Sea.</title>
        <authorList>
            <person name="Li C."/>
            <person name="Lai Q."/>
            <person name="Li G."/>
            <person name="Dong C."/>
            <person name="Wang J."/>
            <person name="Liao Y."/>
            <person name="Shao Z."/>
        </authorList>
    </citation>
    <scope>NUCLEOTIDE SEQUENCE [LARGE SCALE GENOMIC DNA]</scope>
    <source>
        <strain evidence="2 3">25B14_1</strain>
    </source>
</reference>
<dbReference type="STRING" id="1280946.HY29_03600"/>
<evidence type="ECO:0000313" key="2">
    <source>
        <dbReference type="EMBL" id="KCZ53315.1"/>
    </source>
</evidence>
<dbReference type="Pfam" id="PF00561">
    <property type="entry name" value="Abhydrolase_1"/>
    <property type="match status" value="1"/>
</dbReference>
<accession>A0A062UB07</accession>
<dbReference type="Proteomes" id="UP000027037">
    <property type="component" value="Unassembled WGS sequence"/>
</dbReference>
<feature type="domain" description="AB hydrolase-1" evidence="1">
    <location>
        <begin position="26"/>
        <end position="236"/>
    </location>
</feature>
<protein>
    <recommendedName>
        <fullName evidence="1">AB hydrolase-1 domain-containing protein</fullName>
    </recommendedName>
</protein>
<dbReference type="PANTHER" id="PTHR43798">
    <property type="entry name" value="MONOACYLGLYCEROL LIPASE"/>
    <property type="match status" value="1"/>
</dbReference>
<dbReference type="InterPro" id="IPR000073">
    <property type="entry name" value="AB_hydrolase_1"/>
</dbReference>
<gene>
    <name evidence="2" type="ORF">HY29_03600</name>
</gene>